<dbReference type="Pfam" id="PF00196">
    <property type="entry name" value="GerE"/>
    <property type="match status" value="1"/>
</dbReference>
<dbReference type="PROSITE" id="PS50043">
    <property type="entry name" value="HTH_LUXR_2"/>
    <property type="match status" value="1"/>
</dbReference>
<dbReference type="InterPro" id="IPR016032">
    <property type="entry name" value="Sig_transdc_resp-reg_C-effctor"/>
</dbReference>
<keyword evidence="2 5" id="KW-0238">DNA-binding</keyword>
<evidence type="ECO:0000256" key="2">
    <source>
        <dbReference type="ARBA" id="ARBA00023125"/>
    </source>
</evidence>
<organism evidence="5 6">
    <name type="scientific">Aquamicrobium terrae</name>
    <dbReference type="NCBI Taxonomy" id="1324945"/>
    <lineage>
        <taxon>Bacteria</taxon>
        <taxon>Pseudomonadati</taxon>
        <taxon>Pseudomonadota</taxon>
        <taxon>Alphaproteobacteria</taxon>
        <taxon>Hyphomicrobiales</taxon>
        <taxon>Phyllobacteriaceae</taxon>
        <taxon>Aquamicrobium</taxon>
    </lineage>
</organism>
<dbReference type="PRINTS" id="PR00038">
    <property type="entry name" value="HTHLUXR"/>
</dbReference>
<dbReference type="InterPro" id="IPR010843">
    <property type="entry name" value="Uncharacterised_AroM"/>
</dbReference>
<dbReference type="Pfam" id="PF07302">
    <property type="entry name" value="AroM"/>
    <property type="match status" value="1"/>
</dbReference>
<feature type="domain" description="HTH luxR-type" evidence="4">
    <location>
        <begin position="230"/>
        <end position="295"/>
    </location>
</feature>
<dbReference type="InterPro" id="IPR000792">
    <property type="entry name" value="Tscrpt_reg_LuxR_C"/>
</dbReference>
<dbReference type="EMBL" id="JBEPML010000010">
    <property type="protein sequence ID" value="MET3792850.1"/>
    <property type="molecule type" value="Genomic_DNA"/>
</dbReference>
<comment type="caution">
    <text evidence="5">The sequence shown here is derived from an EMBL/GenBank/DDBJ whole genome shotgun (WGS) entry which is preliminary data.</text>
</comment>
<evidence type="ECO:0000256" key="3">
    <source>
        <dbReference type="ARBA" id="ARBA00023163"/>
    </source>
</evidence>
<dbReference type="CDD" id="cd06170">
    <property type="entry name" value="LuxR_C_like"/>
    <property type="match status" value="1"/>
</dbReference>
<accession>A0ABV2N1C7</accession>
<evidence type="ECO:0000259" key="4">
    <source>
        <dbReference type="PROSITE" id="PS50043"/>
    </source>
</evidence>
<proteinExistence type="predicted"/>
<sequence>MFVSVGRSPRKDLIGEIVENLDIPIEVFEVGALDGLPHHEIEKLKATPHENSIVSRLDDTRRIVLSKAKMTERMSEIVGAFPPGAYDLVVILSTGLFGEFESTCPTVNTQRAIESAVLSLAAAGDVVGLVQPLSRQTREIESPAFDSYQLHVTHAEEGDRASLATAILDLSACSIIVLNSVGFTEADRLMMAKASGKPIVLARRIMASAIRLLLNRPTPVLPSPSIPAEFAERLSNLTARERQVLSLAAEGLSNKAIARQLGISPKTVEIHRSNMMRKMEVSSSGALIRMVVEAGYR</sequence>
<keyword evidence="3" id="KW-0804">Transcription</keyword>
<protein>
    <submittedName>
        <fullName evidence="5">DNA-binding NarL/FixJ family response regulator</fullName>
    </submittedName>
</protein>
<keyword evidence="1" id="KW-0805">Transcription regulation</keyword>
<dbReference type="InterPro" id="IPR036388">
    <property type="entry name" value="WH-like_DNA-bd_sf"/>
</dbReference>
<dbReference type="PANTHER" id="PTHR44688:SF16">
    <property type="entry name" value="DNA-BINDING TRANSCRIPTIONAL ACTIVATOR DEVR_DOSR"/>
    <property type="match status" value="1"/>
</dbReference>
<dbReference type="SUPFAM" id="SSF46894">
    <property type="entry name" value="C-terminal effector domain of the bipartite response regulators"/>
    <property type="match status" value="1"/>
</dbReference>
<dbReference type="PROSITE" id="PS00622">
    <property type="entry name" value="HTH_LUXR_1"/>
    <property type="match status" value="1"/>
</dbReference>
<name>A0ABV2N1C7_9HYPH</name>
<dbReference type="PANTHER" id="PTHR44688">
    <property type="entry name" value="DNA-BINDING TRANSCRIPTIONAL ACTIVATOR DEVR_DOSR"/>
    <property type="match status" value="1"/>
</dbReference>
<dbReference type="RefSeq" id="WP_354196230.1">
    <property type="nucleotide sequence ID" value="NZ_JBEPML010000010.1"/>
</dbReference>
<evidence type="ECO:0000256" key="1">
    <source>
        <dbReference type="ARBA" id="ARBA00023015"/>
    </source>
</evidence>
<dbReference type="GO" id="GO:0003677">
    <property type="term" value="F:DNA binding"/>
    <property type="evidence" value="ECO:0007669"/>
    <property type="project" value="UniProtKB-KW"/>
</dbReference>
<evidence type="ECO:0000313" key="5">
    <source>
        <dbReference type="EMBL" id="MET3792850.1"/>
    </source>
</evidence>
<evidence type="ECO:0000313" key="6">
    <source>
        <dbReference type="Proteomes" id="UP001549076"/>
    </source>
</evidence>
<reference evidence="5 6" key="1">
    <citation type="submission" date="2024-06" db="EMBL/GenBank/DDBJ databases">
        <title>Genomic Encyclopedia of Type Strains, Phase IV (KMG-IV): sequencing the most valuable type-strain genomes for metagenomic binning, comparative biology and taxonomic classification.</title>
        <authorList>
            <person name="Goeker M."/>
        </authorList>
    </citation>
    <scope>NUCLEOTIDE SEQUENCE [LARGE SCALE GENOMIC DNA]</scope>
    <source>
        <strain evidence="5 6">DSM 27865</strain>
    </source>
</reference>
<gene>
    <name evidence="5" type="ORF">ABID37_003073</name>
</gene>
<keyword evidence="6" id="KW-1185">Reference proteome</keyword>
<dbReference type="Gene3D" id="1.10.10.10">
    <property type="entry name" value="Winged helix-like DNA-binding domain superfamily/Winged helix DNA-binding domain"/>
    <property type="match status" value="1"/>
</dbReference>
<dbReference type="SMART" id="SM00421">
    <property type="entry name" value="HTH_LUXR"/>
    <property type="match status" value="1"/>
</dbReference>
<dbReference type="Proteomes" id="UP001549076">
    <property type="component" value="Unassembled WGS sequence"/>
</dbReference>